<dbReference type="AlphaFoldDB" id="A0A0L0NDT0"/>
<comment type="caution">
    <text evidence="4">The sequence shown here is derived from an EMBL/GenBank/DDBJ whole genome shotgun (WGS) entry which is preliminary data.</text>
</comment>
<accession>A0A0L0NDT0</accession>
<dbReference type="STRING" id="1163406.A0A0L0NDT0"/>
<feature type="coiled-coil region" evidence="1">
    <location>
        <begin position="304"/>
        <end position="331"/>
    </location>
</feature>
<proteinExistence type="predicted"/>
<sequence length="619" mass="69709">MVRDWPRDSFPRQQSFQQQCYPPATRHPSFHHERYGQDAVSRQDSFQQERYPIEATDSARFQDSYDMHRRQPPMQIDEALRSHCGIAAKQYFVAAITEEGLPMTFFSPGQKLQDSAIRQFFDTNKFQQVMRRIDSGADPMLEDGLSPEENMYGRPGAFGRVRAIERRRSSVFDEWGSPARQGRKRPRARHPINDDDDVPMTVSSRRGIKVGDSEAVWSFYEHRFKNCQQTACKLIAKAWVKAVEPKKQSTHPYTGSDEKAPDWWPKPWGPTKDDKVRHKEPDHLYKRERVHLLAHILRLVVEPNAKQHADIQKLALNVKKLEETTNEALSAFFMDNETNAKKRPYLNEIFEMARQEERFKNGEIDDSTEVYVMAEDKVPESYASDNDDGSFIKDEEEHEVQRSKPAATHCVGHTPTTAPTNGHTLHGGSGPFMGDLPVRGTPFHPPMIQTDLAPQQHAFVESAGIPVNDQAPVNTGGGGALTLDLVASPHDTSRRPSVFSEYASPGGSNLYPQQWQQSSAGPNASPMYAYTTQQPAPQQPAFVNQAVQMNPGQPFMASSFEGSPRPPEYDANGNPIFRAGDMPPAPVNQQQGYYVPSDGRGGLRVMSHVVDSVTRNPVQ</sequence>
<dbReference type="Proteomes" id="UP000036947">
    <property type="component" value="Unassembled WGS sequence"/>
</dbReference>
<evidence type="ECO:0000256" key="1">
    <source>
        <dbReference type="SAM" id="Coils"/>
    </source>
</evidence>
<evidence type="ECO:0000313" key="4">
    <source>
        <dbReference type="EMBL" id="KND92332.1"/>
    </source>
</evidence>
<evidence type="ECO:0000259" key="3">
    <source>
        <dbReference type="Pfam" id="PF11001"/>
    </source>
</evidence>
<dbReference type="OrthoDB" id="5338458at2759"/>
<keyword evidence="5" id="KW-1185">Reference proteome</keyword>
<dbReference type="InterPro" id="IPR021264">
    <property type="entry name" value="AFUB_079030/YDR124W-like"/>
</dbReference>
<feature type="region of interest" description="Disordered" evidence="2">
    <location>
        <begin position="1"/>
        <end position="58"/>
    </location>
</feature>
<feature type="domain" description="Subtelomeric hrmA-associated cluster protein AFUB-079030/YDR124W-like helical bundle" evidence="3">
    <location>
        <begin position="210"/>
        <end position="354"/>
    </location>
</feature>
<feature type="region of interest" description="Disordered" evidence="2">
    <location>
        <begin position="403"/>
        <end position="424"/>
    </location>
</feature>
<feature type="compositionally biased region" description="Basic and acidic residues" evidence="2">
    <location>
        <begin position="1"/>
        <end position="10"/>
    </location>
</feature>
<dbReference type="PANTHER" id="PTHR36102">
    <property type="entry name" value="CHROMOSOME 10, WHOLE GENOME SHOTGUN SEQUENCE"/>
    <property type="match status" value="1"/>
</dbReference>
<name>A0A0L0NDT0_TOLOC</name>
<gene>
    <name evidence="4" type="ORF">TOPH_03104</name>
</gene>
<reference evidence="4 5" key="1">
    <citation type="journal article" date="2015" name="BMC Genomics">
        <title>The genome of the truffle-parasite Tolypocladium ophioglossoides and the evolution of antifungal peptaibiotics.</title>
        <authorList>
            <person name="Quandt C.A."/>
            <person name="Bushley K.E."/>
            <person name="Spatafora J.W."/>
        </authorList>
    </citation>
    <scope>NUCLEOTIDE SEQUENCE [LARGE SCALE GENOMIC DNA]</scope>
    <source>
        <strain evidence="4 5">CBS 100239</strain>
    </source>
</reference>
<dbReference type="PANTHER" id="PTHR36102:SF1">
    <property type="entry name" value="YDR124W-LIKE HELICAL BUNDLE DOMAIN-CONTAINING PROTEIN"/>
    <property type="match status" value="1"/>
</dbReference>
<organism evidence="4 5">
    <name type="scientific">Tolypocladium ophioglossoides (strain CBS 100239)</name>
    <name type="common">Snaketongue truffleclub</name>
    <name type="synonym">Elaphocordyceps ophioglossoides</name>
    <dbReference type="NCBI Taxonomy" id="1163406"/>
    <lineage>
        <taxon>Eukaryota</taxon>
        <taxon>Fungi</taxon>
        <taxon>Dikarya</taxon>
        <taxon>Ascomycota</taxon>
        <taxon>Pezizomycotina</taxon>
        <taxon>Sordariomycetes</taxon>
        <taxon>Hypocreomycetidae</taxon>
        <taxon>Hypocreales</taxon>
        <taxon>Ophiocordycipitaceae</taxon>
        <taxon>Tolypocladium</taxon>
    </lineage>
</organism>
<evidence type="ECO:0000313" key="5">
    <source>
        <dbReference type="Proteomes" id="UP000036947"/>
    </source>
</evidence>
<feature type="compositionally biased region" description="Polar residues" evidence="2">
    <location>
        <begin position="414"/>
        <end position="423"/>
    </location>
</feature>
<evidence type="ECO:0000256" key="2">
    <source>
        <dbReference type="SAM" id="MobiDB-lite"/>
    </source>
</evidence>
<dbReference type="EMBL" id="LFRF01000006">
    <property type="protein sequence ID" value="KND92332.1"/>
    <property type="molecule type" value="Genomic_DNA"/>
</dbReference>
<dbReference type="Pfam" id="PF11001">
    <property type="entry name" value="AFUB_07903_YDR124W_hel"/>
    <property type="match status" value="1"/>
</dbReference>
<dbReference type="InterPro" id="IPR047092">
    <property type="entry name" value="AFUB_07903/YDR124W-like_hel"/>
</dbReference>
<keyword evidence="1" id="KW-0175">Coiled coil</keyword>
<feature type="region of interest" description="Disordered" evidence="2">
    <location>
        <begin position="176"/>
        <end position="202"/>
    </location>
</feature>
<feature type="compositionally biased region" description="Polar residues" evidence="2">
    <location>
        <begin position="11"/>
        <end position="20"/>
    </location>
</feature>
<feature type="compositionally biased region" description="Basic residues" evidence="2">
    <location>
        <begin position="181"/>
        <end position="190"/>
    </location>
</feature>
<protein>
    <recommendedName>
        <fullName evidence="3">Subtelomeric hrmA-associated cluster protein AFUB-079030/YDR124W-like helical bundle domain-containing protein</fullName>
    </recommendedName>
</protein>